<dbReference type="PANTHER" id="PTHR30477:SF0">
    <property type="entry name" value="METAL TRANSPORT SYSTEM MEMBRANE PROTEIN TM_0125-RELATED"/>
    <property type="match status" value="1"/>
</dbReference>
<dbReference type="InterPro" id="IPR037294">
    <property type="entry name" value="ABC_BtuC-like"/>
</dbReference>
<keyword evidence="4 7" id="KW-1133">Transmembrane helix</keyword>
<comment type="subcellular location">
    <subcellularLocation>
        <location evidence="6">Cell membrane</location>
        <topology evidence="6">Multi-pass membrane protein</topology>
    </subcellularLocation>
    <subcellularLocation>
        <location evidence="1">Membrane</location>
        <topology evidence="1">Multi-pass membrane protein</topology>
    </subcellularLocation>
</comment>
<dbReference type="GO" id="GO:0055085">
    <property type="term" value="P:transmembrane transport"/>
    <property type="evidence" value="ECO:0007669"/>
    <property type="project" value="InterPro"/>
</dbReference>
<dbReference type="Pfam" id="PF00950">
    <property type="entry name" value="ABC-3"/>
    <property type="match status" value="1"/>
</dbReference>
<gene>
    <name evidence="8" type="ORF">A3I40_00270</name>
</gene>
<protein>
    <recommendedName>
        <fullName evidence="10">ABC transporter</fullName>
    </recommendedName>
</protein>
<keyword evidence="5 7" id="KW-0472">Membrane</keyword>
<evidence type="ECO:0000313" key="9">
    <source>
        <dbReference type="Proteomes" id="UP000178723"/>
    </source>
</evidence>
<evidence type="ECO:0000256" key="2">
    <source>
        <dbReference type="ARBA" id="ARBA00008034"/>
    </source>
</evidence>
<feature type="transmembrane region" description="Helical" evidence="7">
    <location>
        <begin position="250"/>
        <end position="266"/>
    </location>
</feature>
<evidence type="ECO:0000313" key="8">
    <source>
        <dbReference type="EMBL" id="OGL86517.1"/>
    </source>
</evidence>
<dbReference type="InterPro" id="IPR001626">
    <property type="entry name" value="ABC_TroCD"/>
</dbReference>
<evidence type="ECO:0000256" key="7">
    <source>
        <dbReference type="SAM" id="Phobius"/>
    </source>
</evidence>
<reference evidence="8 9" key="1">
    <citation type="journal article" date="2016" name="Nat. Commun.">
        <title>Thousands of microbial genomes shed light on interconnected biogeochemical processes in an aquifer system.</title>
        <authorList>
            <person name="Anantharaman K."/>
            <person name="Brown C.T."/>
            <person name="Hug L.A."/>
            <person name="Sharon I."/>
            <person name="Castelle C.J."/>
            <person name="Probst A.J."/>
            <person name="Thomas B.C."/>
            <person name="Singh A."/>
            <person name="Wilkins M.J."/>
            <person name="Karaoz U."/>
            <person name="Brodie E.L."/>
            <person name="Williams K.H."/>
            <person name="Hubbard S.S."/>
            <person name="Banfield J.F."/>
        </authorList>
    </citation>
    <scope>NUCLEOTIDE SEQUENCE [LARGE SCALE GENOMIC DNA]</scope>
</reference>
<accession>A0A1F7V8T7</accession>
<dbReference type="GO" id="GO:0010043">
    <property type="term" value="P:response to zinc ion"/>
    <property type="evidence" value="ECO:0007669"/>
    <property type="project" value="TreeGrafter"/>
</dbReference>
<organism evidence="8 9">
    <name type="scientific">Candidatus Uhrbacteria bacterium RIFCSPLOWO2_02_FULL_48_12</name>
    <dbReference type="NCBI Taxonomy" id="1802407"/>
    <lineage>
        <taxon>Bacteria</taxon>
        <taxon>Candidatus Uhriibacteriota</taxon>
    </lineage>
</organism>
<name>A0A1F7V8T7_9BACT</name>
<feature type="transmembrane region" description="Helical" evidence="7">
    <location>
        <begin position="178"/>
        <end position="211"/>
    </location>
</feature>
<dbReference type="PANTHER" id="PTHR30477">
    <property type="entry name" value="ABC-TRANSPORTER METAL-BINDING PROTEIN"/>
    <property type="match status" value="1"/>
</dbReference>
<evidence type="ECO:0000256" key="3">
    <source>
        <dbReference type="ARBA" id="ARBA00022692"/>
    </source>
</evidence>
<feature type="transmembrane region" description="Helical" evidence="7">
    <location>
        <begin position="51"/>
        <end position="84"/>
    </location>
</feature>
<dbReference type="SUPFAM" id="SSF81345">
    <property type="entry name" value="ABC transporter involved in vitamin B12 uptake, BtuC"/>
    <property type="match status" value="1"/>
</dbReference>
<evidence type="ECO:0000256" key="1">
    <source>
        <dbReference type="ARBA" id="ARBA00004141"/>
    </source>
</evidence>
<dbReference type="Proteomes" id="UP000178723">
    <property type="component" value="Unassembled WGS sequence"/>
</dbReference>
<dbReference type="Gene3D" id="1.10.3470.10">
    <property type="entry name" value="ABC transporter involved in vitamin B12 uptake, BtuC"/>
    <property type="match status" value="1"/>
</dbReference>
<feature type="transmembrane region" description="Helical" evidence="7">
    <location>
        <begin position="223"/>
        <end position="244"/>
    </location>
</feature>
<dbReference type="AlphaFoldDB" id="A0A1F7V8T7"/>
<feature type="transmembrane region" description="Helical" evidence="7">
    <location>
        <begin position="96"/>
        <end position="117"/>
    </location>
</feature>
<feature type="transmembrane region" description="Helical" evidence="7">
    <location>
        <begin position="14"/>
        <end position="39"/>
    </location>
</feature>
<keyword evidence="3 6" id="KW-0812">Transmembrane</keyword>
<evidence type="ECO:0008006" key="10">
    <source>
        <dbReference type="Google" id="ProtNLM"/>
    </source>
</evidence>
<sequence length="267" mass="28782">MFLDLLVSPLAHPFFLRALTAGLLLAIAASFIGVFVVLRKMSFFGDAVGHFAFTGIALGFLLGFDPILAAVVFSILIAIGVGYLEDRTTLSLDTTIGIFFSGAAALGIFLIGLLRGYRADLFQYLFGDILAITQQDIIVAALLVVVTLTTMALAWRPLLQITFNKDLARVNGVKVDFWEYAFLVLLALVTAASIKTVGILLVTALLIVPAAAAKQAAKNIRQLLVFTIIISLLSVVFGLFGSYYWNTASGPAIILVSLLFFVLSLLW</sequence>
<feature type="transmembrane region" description="Helical" evidence="7">
    <location>
        <begin position="137"/>
        <end position="158"/>
    </location>
</feature>
<comment type="similarity">
    <text evidence="2 6">Belongs to the ABC-3 integral membrane protein family.</text>
</comment>
<dbReference type="GO" id="GO:0043190">
    <property type="term" value="C:ATP-binding cassette (ABC) transporter complex"/>
    <property type="evidence" value="ECO:0007669"/>
    <property type="project" value="InterPro"/>
</dbReference>
<evidence type="ECO:0000256" key="4">
    <source>
        <dbReference type="ARBA" id="ARBA00022989"/>
    </source>
</evidence>
<evidence type="ECO:0000256" key="6">
    <source>
        <dbReference type="RuleBase" id="RU003943"/>
    </source>
</evidence>
<keyword evidence="6" id="KW-0813">Transport</keyword>
<evidence type="ECO:0000256" key="5">
    <source>
        <dbReference type="ARBA" id="ARBA00023136"/>
    </source>
</evidence>
<dbReference type="STRING" id="1802407.A3I40_00270"/>
<comment type="caution">
    <text evidence="8">The sequence shown here is derived from an EMBL/GenBank/DDBJ whole genome shotgun (WGS) entry which is preliminary data.</text>
</comment>
<proteinExistence type="inferred from homology"/>
<dbReference type="EMBL" id="MGEP01000047">
    <property type="protein sequence ID" value="OGL86517.1"/>
    <property type="molecule type" value="Genomic_DNA"/>
</dbReference>